<keyword evidence="2 4" id="KW-0547">Nucleotide-binding</keyword>
<evidence type="ECO:0000313" key="8">
    <source>
        <dbReference type="Proteomes" id="UP000001194"/>
    </source>
</evidence>
<dbReference type="KEGG" id="lbc:LACBIDRAFT_244188"/>
<dbReference type="GeneID" id="6070957"/>
<keyword evidence="8" id="KW-1185">Reference proteome</keyword>
<evidence type="ECO:0000259" key="6">
    <source>
        <dbReference type="SMART" id="SM00382"/>
    </source>
</evidence>
<dbReference type="GO" id="GO:0016887">
    <property type="term" value="F:ATP hydrolysis activity"/>
    <property type="evidence" value="ECO:0007669"/>
    <property type="project" value="InterPro"/>
</dbReference>
<name>B0CTS0_LACBS</name>
<dbReference type="AlphaFoldDB" id="B0CTS0"/>
<keyword evidence="3 4" id="KW-0067">ATP-binding</keyword>
<evidence type="ECO:0000256" key="2">
    <source>
        <dbReference type="ARBA" id="ARBA00022741"/>
    </source>
</evidence>
<dbReference type="SUPFAM" id="SSF52540">
    <property type="entry name" value="P-loop containing nucleoside triphosphate hydrolases"/>
    <property type="match status" value="1"/>
</dbReference>
<dbReference type="PROSITE" id="PS00674">
    <property type="entry name" value="AAA"/>
    <property type="match status" value="1"/>
</dbReference>
<organism evidence="8">
    <name type="scientific">Laccaria bicolor (strain S238N-H82 / ATCC MYA-4686)</name>
    <name type="common">Bicoloured deceiver</name>
    <name type="synonym">Laccaria laccata var. bicolor</name>
    <dbReference type="NCBI Taxonomy" id="486041"/>
    <lineage>
        <taxon>Eukaryota</taxon>
        <taxon>Fungi</taxon>
        <taxon>Dikarya</taxon>
        <taxon>Basidiomycota</taxon>
        <taxon>Agaricomycotina</taxon>
        <taxon>Agaricomycetes</taxon>
        <taxon>Agaricomycetidae</taxon>
        <taxon>Agaricales</taxon>
        <taxon>Agaricineae</taxon>
        <taxon>Hydnangiaceae</taxon>
        <taxon>Laccaria</taxon>
    </lineage>
</organism>
<dbReference type="PANTHER" id="PTHR23070">
    <property type="entry name" value="BCS1 AAA-TYPE ATPASE"/>
    <property type="match status" value="1"/>
</dbReference>
<feature type="non-terminal residue" evidence="7">
    <location>
        <position position="1"/>
    </location>
</feature>
<dbReference type="OrthoDB" id="10251412at2759"/>
<dbReference type="Pfam" id="PF00004">
    <property type="entry name" value="AAA"/>
    <property type="match status" value="1"/>
</dbReference>
<dbReference type="Proteomes" id="UP000001194">
    <property type="component" value="Unassembled WGS sequence"/>
</dbReference>
<feature type="compositionally biased region" description="Basic and acidic residues" evidence="5">
    <location>
        <begin position="242"/>
        <end position="260"/>
    </location>
</feature>
<dbReference type="InterPro" id="IPR027417">
    <property type="entry name" value="P-loop_NTPase"/>
</dbReference>
<accession>B0CTS0</accession>
<protein>
    <submittedName>
        <fullName evidence="7">Predicted protein</fullName>
    </submittedName>
</protein>
<reference evidence="7 8" key="1">
    <citation type="journal article" date="2008" name="Nature">
        <title>The genome of Laccaria bicolor provides insights into mycorrhizal symbiosis.</title>
        <authorList>
            <person name="Martin F."/>
            <person name="Aerts A."/>
            <person name="Ahren D."/>
            <person name="Brun A."/>
            <person name="Danchin E.G.J."/>
            <person name="Duchaussoy F."/>
            <person name="Gibon J."/>
            <person name="Kohler A."/>
            <person name="Lindquist E."/>
            <person name="Pereda V."/>
            <person name="Salamov A."/>
            <person name="Shapiro H.J."/>
            <person name="Wuyts J."/>
            <person name="Blaudez D."/>
            <person name="Buee M."/>
            <person name="Brokstein P."/>
            <person name="Canbaeck B."/>
            <person name="Cohen D."/>
            <person name="Courty P.E."/>
            <person name="Coutinho P.M."/>
            <person name="Delaruelle C."/>
            <person name="Detter J.C."/>
            <person name="Deveau A."/>
            <person name="DiFazio S."/>
            <person name="Duplessis S."/>
            <person name="Fraissinet-Tachet L."/>
            <person name="Lucic E."/>
            <person name="Frey-Klett P."/>
            <person name="Fourrey C."/>
            <person name="Feussner I."/>
            <person name="Gay G."/>
            <person name="Grimwood J."/>
            <person name="Hoegger P.J."/>
            <person name="Jain P."/>
            <person name="Kilaru S."/>
            <person name="Labbe J."/>
            <person name="Lin Y.C."/>
            <person name="Legue V."/>
            <person name="Le Tacon F."/>
            <person name="Marmeisse R."/>
            <person name="Melayah D."/>
            <person name="Montanini B."/>
            <person name="Muratet M."/>
            <person name="Nehls U."/>
            <person name="Niculita-Hirzel H."/>
            <person name="Oudot-Le Secq M.P."/>
            <person name="Peter M."/>
            <person name="Quesneville H."/>
            <person name="Rajashekar B."/>
            <person name="Reich M."/>
            <person name="Rouhier N."/>
            <person name="Schmutz J."/>
            <person name="Yin T."/>
            <person name="Chalot M."/>
            <person name="Henrissat B."/>
            <person name="Kuees U."/>
            <person name="Lucas S."/>
            <person name="Van de Peer Y."/>
            <person name="Podila G.K."/>
            <person name="Polle A."/>
            <person name="Pukkila P.J."/>
            <person name="Richardson P.M."/>
            <person name="Rouze P."/>
            <person name="Sanders I.R."/>
            <person name="Stajich J.E."/>
            <person name="Tunlid A."/>
            <person name="Tuskan G."/>
            <person name="Grigoriev I.V."/>
        </authorList>
    </citation>
    <scope>NUCLEOTIDE SEQUENCE [LARGE SCALE GENOMIC DNA]</scope>
    <source>
        <strain evidence="8">S238N-H82 / ATCC MYA-4686</strain>
    </source>
</reference>
<dbReference type="SMART" id="SM00382">
    <property type="entry name" value="AAA"/>
    <property type="match status" value="1"/>
</dbReference>
<dbReference type="STRING" id="486041.B0CTS0"/>
<evidence type="ECO:0000256" key="4">
    <source>
        <dbReference type="RuleBase" id="RU003651"/>
    </source>
</evidence>
<dbReference type="Gene3D" id="3.40.50.300">
    <property type="entry name" value="P-loop containing nucleotide triphosphate hydrolases"/>
    <property type="match status" value="1"/>
</dbReference>
<evidence type="ECO:0000313" key="7">
    <source>
        <dbReference type="EMBL" id="EDR13967.1"/>
    </source>
</evidence>
<dbReference type="InParanoid" id="B0CTS0"/>
<dbReference type="Pfam" id="PF25426">
    <property type="entry name" value="AAA_lid_BCS1"/>
    <property type="match status" value="1"/>
</dbReference>
<evidence type="ECO:0000256" key="5">
    <source>
        <dbReference type="SAM" id="MobiDB-lite"/>
    </source>
</evidence>
<dbReference type="RefSeq" id="XP_001874526.1">
    <property type="nucleotide sequence ID" value="XM_001874491.1"/>
</dbReference>
<feature type="region of interest" description="Disordered" evidence="5">
    <location>
        <begin position="237"/>
        <end position="260"/>
    </location>
</feature>
<gene>
    <name evidence="7" type="ORF">LACBIDRAFT_244188</name>
</gene>
<feature type="region of interest" description="Disordered" evidence="5">
    <location>
        <begin position="85"/>
        <end position="108"/>
    </location>
</feature>
<comment type="similarity">
    <text evidence="1">Belongs to the AAA ATPase family. BCS1 subfamily.</text>
</comment>
<evidence type="ECO:0000256" key="1">
    <source>
        <dbReference type="ARBA" id="ARBA00007448"/>
    </source>
</evidence>
<dbReference type="InterPro" id="IPR003959">
    <property type="entry name" value="ATPase_AAA_core"/>
</dbReference>
<dbReference type="InterPro" id="IPR003960">
    <property type="entry name" value="ATPase_AAA_CS"/>
</dbReference>
<dbReference type="GO" id="GO:0005524">
    <property type="term" value="F:ATP binding"/>
    <property type="evidence" value="ECO:0007669"/>
    <property type="project" value="UniProtKB-KW"/>
</dbReference>
<sequence>ESKSWYSARGIPFRRGYLLYGAPGSGKTSIIHSLAGELGLDVYVISLSRSGLDDTALSELISDLPEKCIALMEDIDAAFSQTMNRDAAEDDGQNKPDQPPRPKQTTSSLSGLLNALDGVGAQEGRILFATTNKYASLDSALCRPGRMDIHIEFKLASKYQAEELYRCFYLPDLEQEVDGKIVSKLAARFAEAMPEREFSMASLQGYLMAYKVRPYEAVSEAPAWVEKERAEIALKKAQSAKDLAKGATKDTAKNTEEQDT</sequence>
<dbReference type="InterPro" id="IPR003593">
    <property type="entry name" value="AAA+_ATPase"/>
</dbReference>
<dbReference type="InterPro" id="IPR050747">
    <property type="entry name" value="Mitochondrial_chaperone_BCS1"/>
</dbReference>
<dbReference type="EMBL" id="DS547092">
    <property type="protein sequence ID" value="EDR13967.1"/>
    <property type="molecule type" value="Genomic_DNA"/>
</dbReference>
<evidence type="ECO:0000256" key="3">
    <source>
        <dbReference type="ARBA" id="ARBA00022840"/>
    </source>
</evidence>
<feature type="domain" description="AAA+ ATPase" evidence="6">
    <location>
        <begin position="13"/>
        <end position="157"/>
    </location>
</feature>
<proteinExistence type="inferred from homology"/>
<dbReference type="HOGENOM" id="CLU_010189_7_0_1"/>
<dbReference type="InterPro" id="IPR057495">
    <property type="entry name" value="AAA_lid_BCS1"/>
</dbReference>